<evidence type="ECO:0000259" key="3">
    <source>
        <dbReference type="Pfam" id="PF17386"/>
    </source>
</evidence>
<dbReference type="InterPro" id="IPR035356">
    <property type="entry name" value="LBP_C"/>
</dbReference>
<evidence type="ECO:0000259" key="2">
    <source>
        <dbReference type="Pfam" id="PF17385"/>
    </source>
</evidence>
<feature type="domain" description="Lacto-N-biose phosphorylase-like N-terminal TIM barrel" evidence="1">
    <location>
        <begin position="1"/>
        <end position="193"/>
    </location>
</feature>
<organism evidence="4 5">
    <name type="scientific">Enterococcus hirae</name>
    <dbReference type="NCBI Taxonomy" id="1354"/>
    <lineage>
        <taxon>Bacteria</taxon>
        <taxon>Bacillati</taxon>
        <taxon>Bacillota</taxon>
        <taxon>Bacilli</taxon>
        <taxon>Lactobacillales</taxon>
        <taxon>Enterococcaceae</taxon>
        <taxon>Enterococcus</taxon>
    </lineage>
</organism>
<dbReference type="AlphaFoldDB" id="A0AB37IBG9"/>
<dbReference type="InterPro" id="IPR012711">
    <property type="entry name" value="Lacto-N-biose_phosphorylase"/>
</dbReference>
<dbReference type="InterPro" id="IPR013780">
    <property type="entry name" value="Glyco_hydro_b"/>
</dbReference>
<dbReference type="Gene3D" id="3.20.20.80">
    <property type="entry name" value="Glycosidases"/>
    <property type="match status" value="1"/>
</dbReference>
<dbReference type="Gene3D" id="3.40.50.880">
    <property type="match status" value="1"/>
</dbReference>
<evidence type="ECO:0000313" key="5">
    <source>
        <dbReference type="Proteomes" id="UP000253498"/>
    </source>
</evidence>
<gene>
    <name evidence="4" type="ORF">EB03_01003</name>
</gene>
<reference evidence="4 5" key="1">
    <citation type="submission" date="2015-06" db="EMBL/GenBank/DDBJ databases">
        <title>The Genome Sequence of Enterococcus hirae 88EA1.</title>
        <authorList>
            <consortium name="The Broad Institute Genomics Platform"/>
            <consortium name="The Broad Institute Genome Sequencing Center for Infectious Disease"/>
            <person name="Earl A.M."/>
            <person name="Van Tyne D."/>
            <person name="Lebreton F."/>
            <person name="Saavedra J.T."/>
            <person name="Gilmore M.S."/>
            <person name="Manson McGuire A."/>
            <person name="Clock S."/>
            <person name="Crupain M."/>
            <person name="Rangan U."/>
            <person name="Young S."/>
            <person name="Abouelleil A."/>
            <person name="Cao P."/>
            <person name="Chapman S.B."/>
            <person name="Griggs A."/>
            <person name="Priest M."/>
            <person name="Shea T."/>
            <person name="Wortman J."/>
            <person name="Nusbaum C."/>
            <person name="Birren B."/>
        </authorList>
    </citation>
    <scope>NUCLEOTIDE SEQUENCE [LARGE SCALE GENOMIC DNA]</scope>
    <source>
        <strain evidence="4 5">88EA1</strain>
    </source>
</reference>
<dbReference type="Gene3D" id="2.60.40.1180">
    <property type="entry name" value="Golgi alpha-mannosidase II"/>
    <property type="match status" value="1"/>
</dbReference>
<dbReference type="NCBIfam" id="TIGR02336">
    <property type="entry name" value="1,3-beta-galactosyl-N-acetylhexosamine phosphorylase"/>
    <property type="match status" value="1"/>
</dbReference>
<dbReference type="Pfam" id="PF17385">
    <property type="entry name" value="LBP_M"/>
    <property type="match status" value="1"/>
</dbReference>
<accession>A0AB37IBG9</accession>
<dbReference type="Pfam" id="PF17386">
    <property type="entry name" value="LBP_C"/>
    <property type="match status" value="1"/>
</dbReference>
<dbReference type="GO" id="GO:0004645">
    <property type="term" value="F:1,4-alpha-oligoglucan phosphorylase activity"/>
    <property type="evidence" value="ECO:0007669"/>
    <property type="project" value="InterPro"/>
</dbReference>
<evidence type="ECO:0000259" key="1">
    <source>
        <dbReference type="Pfam" id="PF09508"/>
    </source>
</evidence>
<dbReference type="EMBL" id="LESJ01000004">
    <property type="protein sequence ID" value="RBT69333.1"/>
    <property type="molecule type" value="Genomic_DNA"/>
</dbReference>
<feature type="domain" description="Lacto-N-biose phosphorylase C-terminal" evidence="3">
    <location>
        <begin position="422"/>
        <end position="472"/>
    </location>
</feature>
<protein>
    <submittedName>
        <fullName evidence="4">1,3-beta-galactosyl-N-acetylhexosamine phosphorylase</fullName>
    </submittedName>
</protein>
<dbReference type="InterPro" id="IPR035080">
    <property type="entry name" value="Lact_bio_phlase-like_N"/>
</dbReference>
<proteinExistence type="predicted"/>
<dbReference type="InterPro" id="IPR035363">
    <property type="entry name" value="LBP_M"/>
</dbReference>
<comment type="caution">
    <text evidence="4">The sequence shown here is derived from an EMBL/GenBank/DDBJ whole genome shotgun (WGS) entry which is preliminary data.</text>
</comment>
<name>A0AB37IBG9_ENTHR</name>
<dbReference type="InterPro" id="IPR029062">
    <property type="entry name" value="Class_I_gatase-like"/>
</dbReference>
<evidence type="ECO:0000313" key="4">
    <source>
        <dbReference type="EMBL" id="RBT69333.1"/>
    </source>
</evidence>
<dbReference type="Pfam" id="PF09508">
    <property type="entry name" value="Lact_bio_phlase"/>
    <property type="match status" value="1"/>
</dbReference>
<dbReference type="SUPFAM" id="SSF52317">
    <property type="entry name" value="Class I glutamine amidotransferase-like"/>
    <property type="match status" value="1"/>
</dbReference>
<dbReference type="Proteomes" id="UP000253498">
    <property type="component" value="Unassembled WGS sequence"/>
</dbReference>
<feature type="domain" description="Lacto-N-biose phosphorylase central" evidence="2">
    <location>
        <begin position="197"/>
        <end position="416"/>
    </location>
</feature>
<sequence length="477" mass="54215">MLARFEETYGYSLTAEDFVDEGYYNSSFRIPNQRYKDYMSLVQAFVVDFVAELTEMVHEAGKEAMMFLGDQWIGAEPYGPLAEKMKLDAVVGSVGDGTTLRMISDIPHVDYTEGRFLPYFFPDTFYEGNDPSIEAMTNWVQARRAILRSPIQRMGYGGYLSLANKFPKFIDTVAMITEEFRMIHTQMNHTRPYSGLKVAILNHWGKLRTWQAFTVAHALYSKEAYSYYGVLESLSGMNVDVSFISFEDILNHGIDPSIDVIINAGLTDTAFSGGKIWTETALPQIITEWVAQGGGFIGIGEPASYPHQGRFFQLAHVLGVEKERGLSLSSDKYFKQVTSNHFITESIPAFKFGETVKSVYALSEETKILEYSEEEVHLACHEFGKGRSVYLAGLPFNFQNARLLMRCLYYAANKEDEIYNGYAENIYCEVSLFPEVQRYCVINNSAEVQTTNIYLSNAQVEQMTLQPYEMIWSELDD</sequence>